<reference evidence="2 3" key="1">
    <citation type="submission" date="2024-03" db="EMBL/GenBank/DDBJ databases">
        <title>A high-quality draft genome sequence of Diaporthe vaccinii, a causative agent of upright dieback and viscid rot disease in cranberry plants.</title>
        <authorList>
            <person name="Sarrasin M."/>
            <person name="Lang B.F."/>
            <person name="Burger G."/>
        </authorList>
    </citation>
    <scope>NUCLEOTIDE SEQUENCE [LARGE SCALE GENOMIC DNA]</scope>
    <source>
        <strain evidence="2 3">IS7</strain>
    </source>
</reference>
<dbReference type="Proteomes" id="UP001600888">
    <property type="component" value="Unassembled WGS sequence"/>
</dbReference>
<sequence>MIPCHPPSSPSSRQEPSVADQVLPLPSRSSAMGPANRTKSSIRHHLPCLLPPARCETHDATGHLVPNRRREKKKKEKKKKAPSCTHNKHTHTSRRGIRVAYRHVFCVDLSQAPNSQKAQSPLMHRAPGLPAGSLGPGETTPSPLERLRAPVRIPRRRGLMLTGRPRASRLGTLDRWHAAGWAMAVRT</sequence>
<dbReference type="EMBL" id="JBAWTH010000061">
    <property type="protein sequence ID" value="KAL2281005.1"/>
    <property type="molecule type" value="Genomic_DNA"/>
</dbReference>
<feature type="region of interest" description="Disordered" evidence="1">
    <location>
        <begin position="1"/>
        <end position="94"/>
    </location>
</feature>
<evidence type="ECO:0000256" key="1">
    <source>
        <dbReference type="SAM" id="MobiDB-lite"/>
    </source>
</evidence>
<evidence type="ECO:0000313" key="2">
    <source>
        <dbReference type="EMBL" id="KAL2281005.1"/>
    </source>
</evidence>
<name>A0ABR4EF58_9PEZI</name>
<gene>
    <name evidence="2" type="ORF">FJTKL_12122</name>
</gene>
<feature type="compositionally biased region" description="Low complexity" evidence="1">
    <location>
        <begin position="126"/>
        <end position="137"/>
    </location>
</feature>
<evidence type="ECO:0000313" key="3">
    <source>
        <dbReference type="Proteomes" id="UP001600888"/>
    </source>
</evidence>
<comment type="caution">
    <text evidence="2">The sequence shown here is derived from an EMBL/GenBank/DDBJ whole genome shotgun (WGS) entry which is preliminary data.</text>
</comment>
<proteinExistence type="predicted"/>
<feature type="compositionally biased region" description="Basic residues" evidence="1">
    <location>
        <begin position="66"/>
        <end position="94"/>
    </location>
</feature>
<protein>
    <submittedName>
        <fullName evidence="2">Uncharacterized protein</fullName>
    </submittedName>
</protein>
<organism evidence="2 3">
    <name type="scientific">Diaporthe vaccinii</name>
    <dbReference type="NCBI Taxonomy" id="105482"/>
    <lineage>
        <taxon>Eukaryota</taxon>
        <taxon>Fungi</taxon>
        <taxon>Dikarya</taxon>
        <taxon>Ascomycota</taxon>
        <taxon>Pezizomycotina</taxon>
        <taxon>Sordariomycetes</taxon>
        <taxon>Sordariomycetidae</taxon>
        <taxon>Diaporthales</taxon>
        <taxon>Diaporthaceae</taxon>
        <taxon>Diaporthe</taxon>
        <taxon>Diaporthe eres species complex</taxon>
    </lineage>
</organism>
<feature type="region of interest" description="Disordered" evidence="1">
    <location>
        <begin position="116"/>
        <end position="144"/>
    </location>
</feature>
<keyword evidence="3" id="KW-1185">Reference proteome</keyword>
<accession>A0ABR4EF58</accession>